<evidence type="ECO:0000313" key="5">
    <source>
        <dbReference type="EMBL" id="EME54943.1"/>
    </source>
</evidence>
<evidence type="ECO:0000259" key="4">
    <source>
        <dbReference type="Pfam" id="PF08545"/>
    </source>
</evidence>
<dbReference type="Pfam" id="PF08541">
    <property type="entry name" value="ACP_syn_III_C"/>
    <property type="match status" value="1"/>
</dbReference>
<name>M2Z203_9PSEU</name>
<dbReference type="InterPro" id="IPR016039">
    <property type="entry name" value="Thiolase-like"/>
</dbReference>
<proteinExistence type="predicted"/>
<dbReference type="AlphaFoldDB" id="M2Z203"/>
<keyword evidence="1 5" id="KW-0808">Transferase</keyword>
<evidence type="ECO:0000259" key="3">
    <source>
        <dbReference type="Pfam" id="PF08541"/>
    </source>
</evidence>
<dbReference type="GO" id="GO:0004315">
    <property type="term" value="F:3-oxoacyl-[acyl-carrier-protein] synthase activity"/>
    <property type="evidence" value="ECO:0007669"/>
    <property type="project" value="InterPro"/>
</dbReference>
<dbReference type="GO" id="GO:0044550">
    <property type="term" value="P:secondary metabolite biosynthetic process"/>
    <property type="evidence" value="ECO:0007669"/>
    <property type="project" value="TreeGrafter"/>
</dbReference>
<dbReference type="Pfam" id="PF08545">
    <property type="entry name" value="ACP_syn_III"/>
    <property type="match status" value="1"/>
</dbReference>
<dbReference type="GO" id="GO:0006633">
    <property type="term" value="P:fatty acid biosynthetic process"/>
    <property type="evidence" value="ECO:0007669"/>
    <property type="project" value="InterPro"/>
</dbReference>
<dbReference type="SUPFAM" id="SSF53901">
    <property type="entry name" value="Thiolase-like"/>
    <property type="match status" value="1"/>
</dbReference>
<protein>
    <submittedName>
        <fullName evidence="5">3-oxoacyl-(Acyl carrier protein) synthase III</fullName>
        <ecNumber evidence="5">2.3.1.180</ecNumber>
    </submittedName>
</protein>
<feature type="domain" description="Beta-ketoacyl-[acyl-carrier-protein] synthase III C-terminal" evidence="3">
    <location>
        <begin position="196"/>
        <end position="285"/>
    </location>
</feature>
<reference evidence="5 6" key="1">
    <citation type="journal article" date="2013" name="Genome Announc.">
        <title>Draft Genome Sequence of Amycolatopsis decaplanina Strain DSM 44594T.</title>
        <authorList>
            <person name="Kaur N."/>
            <person name="Kumar S."/>
            <person name="Bala M."/>
            <person name="Raghava G.P."/>
            <person name="Mayilraj S."/>
        </authorList>
    </citation>
    <scope>NUCLEOTIDE SEQUENCE [LARGE SCALE GENOMIC DNA]</scope>
    <source>
        <strain evidence="5 6">DSM 44594</strain>
    </source>
</reference>
<dbReference type="NCBIfam" id="NF006829">
    <property type="entry name" value="PRK09352.1"/>
    <property type="match status" value="1"/>
</dbReference>
<comment type="caution">
    <text evidence="5">The sequence shown here is derived from an EMBL/GenBank/DDBJ whole genome shotgun (WGS) entry which is preliminary data.</text>
</comment>
<dbReference type="EC" id="2.3.1.180" evidence="5"/>
<organism evidence="5 6">
    <name type="scientific">Amycolatopsis decaplanina DSM 44594</name>
    <dbReference type="NCBI Taxonomy" id="1284240"/>
    <lineage>
        <taxon>Bacteria</taxon>
        <taxon>Bacillati</taxon>
        <taxon>Actinomycetota</taxon>
        <taxon>Actinomycetes</taxon>
        <taxon>Pseudonocardiales</taxon>
        <taxon>Pseudonocardiaceae</taxon>
        <taxon>Amycolatopsis</taxon>
    </lineage>
</organism>
<keyword evidence="6" id="KW-1185">Reference proteome</keyword>
<dbReference type="PANTHER" id="PTHR34069:SF2">
    <property type="entry name" value="BETA-KETOACYL-[ACYL-CARRIER-PROTEIN] SYNTHASE III"/>
    <property type="match status" value="1"/>
</dbReference>
<feature type="domain" description="Beta-ketoacyl-[acyl-carrier-protein] synthase III N-terminal" evidence="4">
    <location>
        <begin position="61"/>
        <end position="141"/>
    </location>
</feature>
<dbReference type="Proteomes" id="UP000054226">
    <property type="component" value="Unassembled WGS sequence"/>
</dbReference>
<dbReference type="CDD" id="cd00830">
    <property type="entry name" value="KAS_III"/>
    <property type="match status" value="1"/>
</dbReference>
<dbReference type="InterPro" id="IPR013751">
    <property type="entry name" value="ACP_syn_III_N"/>
</dbReference>
<evidence type="ECO:0000313" key="6">
    <source>
        <dbReference type="Proteomes" id="UP000054226"/>
    </source>
</evidence>
<sequence length="294" mass="29943">MVSAGESTVDLAVEAGQRALKSAGVAAVDAVVLATTSPDRICPAGAPEVAHRLDLGVVPAFDLTSACSGFLFGLGTCQGLIASGIAESVLLIGAEAFSTLVDPEDRGTAVIFGDGAGAVVLRAGTADEPGAIGPVSLGTDGSLADLLYIPSGGSRQRSASGLGRELDTSSWYLQMAGRSLFQHAVARMTEASRSALELAGWPVSTVDLFVGHQANLRILTAVAKRLAVPEERLFVNIDRVGNTLAASIPLALTAAASQGELHSGDRVLLSAFGAGLSWGGTTVVWPDLRVEAPL</sequence>
<accession>M2Z203</accession>
<evidence type="ECO:0000256" key="2">
    <source>
        <dbReference type="ARBA" id="ARBA00023315"/>
    </source>
</evidence>
<dbReference type="GO" id="GO:0033818">
    <property type="term" value="F:beta-ketoacyl-acyl-carrier-protein synthase III activity"/>
    <property type="evidence" value="ECO:0007669"/>
    <property type="project" value="UniProtKB-EC"/>
</dbReference>
<gene>
    <name evidence="5" type="ORF">H074_25572</name>
</gene>
<dbReference type="Gene3D" id="3.40.47.10">
    <property type="match status" value="1"/>
</dbReference>
<keyword evidence="2 5" id="KW-0012">Acyltransferase</keyword>
<dbReference type="PANTHER" id="PTHR34069">
    <property type="entry name" value="3-OXOACYL-[ACYL-CARRIER-PROTEIN] SYNTHASE 3"/>
    <property type="match status" value="1"/>
</dbReference>
<dbReference type="InterPro" id="IPR013747">
    <property type="entry name" value="ACP_syn_III_C"/>
</dbReference>
<dbReference type="EMBL" id="AOHO01000068">
    <property type="protein sequence ID" value="EME54943.1"/>
    <property type="molecule type" value="Genomic_DNA"/>
</dbReference>
<evidence type="ECO:0000256" key="1">
    <source>
        <dbReference type="ARBA" id="ARBA00022679"/>
    </source>
</evidence>
<dbReference type="PATRIC" id="fig|1284240.4.peg.5195"/>